<organism evidence="2">
    <name type="scientific">marine metagenome</name>
    <dbReference type="NCBI Taxonomy" id="408172"/>
    <lineage>
        <taxon>unclassified sequences</taxon>
        <taxon>metagenomes</taxon>
        <taxon>ecological metagenomes</taxon>
    </lineage>
</organism>
<dbReference type="AlphaFoldDB" id="A0A383CVZ8"/>
<name>A0A383CVZ8_9ZZZZ</name>
<dbReference type="Pfam" id="PF13185">
    <property type="entry name" value="GAF_2"/>
    <property type="match status" value="1"/>
</dbReference>
<feature type="non-terminal residue" evidence="2">
    <location>
        <position position="1"/>
    </location>
</feature>
<dbReference type="InterPro" id="IPR029016">
    <property type="entry name" value="GAF-like_dom_sf"/>
</dbReference>
<accession>A0A383CVZ8</accession>
<proteinExistence type="predicted"/>
<reference evidence="2" key="1">
    <citation type="submission" date="2018-05" db="EMBL/GenBank/DDBJ databases">
        <authorList>
            <person name="Lanie J.A."/>
            <person name="Ng W.-L."/>
            <person name="Kazmierczak K.M."/>
            <person name="Andrzejewski T.M."/>
            <person name="Davidsen T.M."/>
            <person name="Wayne K.J."/>
            <person name="Tettelin H."/>
            <person name="Glass J.I."/>
            <person name="Rusch D."/>
            <person name="Podicherti R."/>
            <person name="Tsui H.-C.T."/>
            <person name="Winkler M.E."/>
        </authorList>
    </citation>
    <scope>NUCLEOTIDE SEQUENCE</scope>
</reference>
<sequence length="239" mass="27267">IGQLADPRYYKKIPALYCEFKETGANIKLGYNVPMDVKKSYPTFFYNYVQPKIAKALTYLNTTKEGQFWVINLNYHVFYEEHRSILSSEGIMLLEIISKKMSDSRNFEDTLSFILGKICKFQKWPVGHAYYRNEDSQQHEMAPTNIWHIEAETEGIRNFAQVTSATSFPIGKGLPGRVLESGKAAWIADVSIDPNFPRARLAKDIGVKGAFAFPITDKVGVRYILEFYSLNVEEPDAPT</sequence>
<feature type="non-terminal residue" evidence="2">
    <location>
        <position position="239"/>
    </location>
</feature>
<feature type="domain" description="GAF" evidence="1">
    <location>
        <begin position="105"/>
        <end position="232"/>
    </location>
</feature>
<evidence type="ECO:0000313" key="2">
    <source>
        <dbReference type="EMBL" id="SVE36341.1"/>
    </source>
</evidence>
<dbReference type="Gene3D" id="3.30.450.40">
    <property type="match status" value="1"/>
</dbReference>
<protein>
    <recommendedName>
        <fullName evidence="1">GAF domain-containing protein</fullName>
    </recommendedName>
</protein>
<evidence type="ECO:0000259" key="1">
    <source>
        <dbReference type="Pfam" id="PF13185"/>
    </source>
</evidence>
<dbReference type="SUPFAM" id="SSF55781">
    <property type="entry name" value="GAF domain-like"/>
    <property type="match status" value="1"/>
</dbReference>
<dbReference type="InterPro" id="IPR003018">
    <property type="entry name" value="GAF"/>
</dbReference>
<dbReference type="EMBL" id="UINC01212147">
    <property type="protein sequence ID" value="SVE36341.1"/>
    <property type="molecule type" value="Genomic_DNA"/>
</dbReference>
<gene>
    <name evidence="2" type="ORF">METZ01_LOCUS489195</name>
</gene>